<accession>A0A392RNX8</accession>
<dbReference type="AlphaFoldDB" id="A0A392RNX8"/>
<dbReference type="Proteomes" id="UP000265520">
    <property type="component" value="Unassembled WGS sequence"/>
</dbReference>
<evidence type="ECO:0000313" key="1">
    <source>
        <dbReference type="EMBL" id="MCI37922.1"/>
    </source>
</evidence>
<name>A0A392RNX8_9FABA</name>
<feature type="non-terminal residue" evidence="1">
    <location>
        <position position="55"/>
    </location>
</feature>
<evidence type="ECO:0000313" key="2">
    <source>
        <dbReference type="Proteomes" id="UP000265520"/>
    </source>
</evidence>
<protein>
    <submittedName>
        <fullName evidence="1">Uncharacterized protein</fullName>
    </submittedName>
</protein>
<organism evidence="1 2">
    <name type="scientific">Trifolium medium</name>
    <dbReference type="NCBI Taxonomy" id="97028"/>
    <lineage>
        <taxon>Eukaryota</taxon>
        <taxon>Viridiplantae</taxon>
        <taxon>Streptophyta</taxon>
        <taxon>Embryophyta</taxon>
        <taxon>Tracheophyta</taxon>
        <taxon>Spermatophyta</taxon>
        <taxon>Magnoliopsida</taxon>
        <taxon>eudicotyledons</taxon>
        <taxon>Gunneridae</taxon>
        <taxon>Pentapetalae</taxon>
        <taxon>rosids</taxon>
        <taxon>fabids</taxon>
        <taxon>Fabales</taxon>
        <taxon>Fabaceae</taxon>
        <taxon>Papilionoideae</taxon>
        <taxon>50 kb inversion clade</taxon>
        <taxon>NPAAA clade</taxon>
        <taxon>Hologalegina</taxon>
        <taxon>IRL clade</taxon>
        <taxon>Trifolieae</taxon>
        <taxon>Trifolium</taxon>
    </lineage>
</organism>
<reference evidence="1 2" key="1">
    <citation type="journal article" date="2018" name="Front. Plant Sci.">
        <title>Red Clover (Trifolium pratense) and Zigzag Clover (T. medium) - A Picture of Genomic Similarities and Differences.</title>
        <authorList>
            <person name="Dluhosova J."/>
            <person name="Istvanek J."/>
            <person name="Nedelnik J."/>
            <person name="Repkova J."/>
        </authorList>
    </citation>
    <scope>NUCLEOTIDE SEQUENCE [LARGE SCALE GENOMIC DNA]</scope>
    <source>
        <strain evidence="2">cv. 10/8</strain>
        <tissue evidence="1">Leaf</tissue>
    </source>
</reference>
<sequence>MVVRFGVLSSVMVAGDAVFRRVWWFGTDPEVLCGLDVAVVRFIGVVVVAGGSDVV</sequence>
<comment type="caution">
    <text evidence="1">The sequence shown here is derived from an EMBL/GenBank/DDBJ whole genome shotgun (WGS) entry which is preliminary data.</text>
</comment>
<keyword evidence="2" id="KW-1185">Reference proteome</keyword>
<dbReference type="EMBL" id="LXQA010249844">
    <property type="protein sequence ID" value="MCI37922.1"/>
    <property type="molecule type" value="Genomic_DNA"/>
</dbReference>
<proteinExistence type="predicted"/>